<dbReference type="Gene3D" id="3.30.360.10">
    <property type="entry name" value="Dihydrodipicolinate Reductase, domain 2"/>
    <property type="match status" value="1"/>
</dbReference>
<proteinExistence type="predicted"/>
<comment type="caution">
    <text evidence="3">The sequence shown here is derived from an EMBL/GenBank/DDBJ whole genome shotgun (WGS) entry which is preliminary data.</text>
</comment>
<reference evidence="3 4" key="1">
    <citation type="submission" date="2018-01" db="EMBL/GenBank/DDBJ databases">
        <title>Genome sequence of the PGP bacterium Paenibacillus illinoisensis E3.</title>
        <authorList>
            <person name="Rolli E."/>
            <person name="Marasco R."/>
            <person name="Bessem C."/>
            <person name="Michoud G."/>
            <person name="Gaiarsa S."/>
            <person name="Borin S."/>
            <person name="Daffonchio D."/>
        </authorList>
    </citation>
    <scope>NUCLEOTIDE SEQUENCE [LARGE SCALE GENOMIC DNA]</scope>
    <source>
        <strain evidence="3 4">E3</strain>
    </source>
</reference>
<dbReference type="SUPFAM" id="SSF55347">
    <property type="entry name" value="Glyceraldehyde-3-phosphate dehydrogenase-like, C-terminal domain"/>
    <property type="match status" value="1"/>
</dbReference>
<dbReference type="Gene3D" id="3.40.50.720">
    <property type="entry name" value="NAD(P)-binding Rossmann-like Domain"/>
    <property type="match status" value="1"/>
</dbReference>
<dbReference type="RefSeq" id="WP_110821045.1">
    <property type="nucleotide sequence ID" value="NZ_PRLG01000020.1"/>
</dbReference>
<name>A0A2W0C8Q6_9BACL</name>
<evidence type="ECO:0000313" key="3">
    <source>
        <dbReference type="EMBL" id="PYY28437.1"/>
    </source>
</evidence>
<dbReference type="InterPro" id="IPR052515">
    <property type="entry name" value="Gfo/Idh/MocA_Oxidoreductase"/>
</dbReference>
<dbReference type="Pfam" id="PF01408">
    <property type="entry name" value="GFO_IDH_MocA"/>
    <property type="match status" value="1"/>
</dbReference>
<feature type="domain" description="Gfo/Idh/MocA-like oxidoreductase N-terminal" evidence="1">
    <location>
        <begin position="5"/>
        <end position="122"/>
    </location>
</feature>
<dbReference type="EC" id="1.1.1.18" evidence="3"/>
<gene>
    <name evidence="3" type="ORF">PIL02S_03598</name>
</gene>
<dbReference type="AlphaFoldDB" id="A0A2W0C8Q6"/>
<feature type="domain" description="GFO/IDH/MocA-like oxidoreductase" evidence="2">
    <location>
        <begin position="135"/>
        <end position="255"/>
    </location>
</feature>
<dbReference type="Pfam" id="PF22725">
    <property type="entry name" value="GFO_IDH_MocA_C3"/>
    <property type="match status" value="1"/>
</dbReference>
<dbReference type="InterPro" id="IPR000683">
    <property type="entry name" value="Gfo/Idh/MocA-like_OxRdtase_N"/>
</dbReference>
<organism evidence="3 4">
    <name type="scientific">Paenibacillus illinoisensis</name>
    <dbReference type="NCBI Taxonomy" id="59845"/>
    <lineage>
        <taxon>Bacteria</taxon>
        <taxon>Bacillati</taxon>
        <taxon>Bacillota</taxon>
        <taxon>Bacilli</taxon>
        <taxon>Bacillales</taxon>
        <taxon>Paenibacillaceae</taxon>
        <taxon>Paenibacillus</taxon>
    </lineage>
</organism>
<accession>A0A2W0C8Q6</accession>
<evidence type="ECO:0000313" key="4">
    <source>
        <dbReference type="Proteomes" id="UP000247459"/>
    </source>
</evidence>
<dbReference type="GO" id="GO:0000166">
    <property type="term" value="F:nucleotide binding"/>
    <property type="evidence" value="ECO:0007669"/>
    <property type="project" value="InterPro"/>
</dbReference>
<dbReference type="PANTHER" id="PTHR43249">
    <property type="entry name" value="UDP-N-ACETYL-2-AMINO-2-DEOXY-D-GLUCURONATE OXIDASE"/>
    <property type="match status" value="1"/>
</dbReference>
<dbReference type="InterPro" id="IPR036291">
    <property type="entry name" value="NAD(P)-bd_dom_sf"/>
</dbReference>
<dbReference type="PANTHER" id="PTHR43249:SF1">
    <property type="entry name" value="D-GLUCOSIDE 3-DEHYDROGENASE"/>
    <property type="match status" value="1"/>
</dbReference>
<dbReference type="EMBL" id="PRLG01000020">
    <property type="protein sequence ID" value="PYY28437.1"/>
    <property type="molecule type" value="Genomic_DNA"/>
</dbReference>
<dbReference type="OrthoDB" id="9815825at2"/>
<sequence>MTRLKMAVIGLGKMGLHMIQQAKQAELNGSIKLVAVCEAHEESLRNFAESHAEISAYSDYMQLLDEHEIDLLYIAVPPKFHYPVVMEALKRKIHVFCEKPLANSTEEAREMLKAAEQAGVVHAIHFSMPHEPSVLKLQELVEQRSIGVIRKIELILQFPQWPRAWQQNSWISSREQGGFILEVGIHWIHMIQHVFGPITEVSSEVQYPDNAEECEHEVQAVMKLVDGTRIQLDGIAHFAGKERVSMVVYGTEGTIALENWEELMMGPVGQPLATVEVDESMGELPVLKHVIARIQGQPAKIYDFNDGYRAQLVLEALRNPEGNTIQISR</sequence>
<dbReference type="GO" id="GO:0050112">
    <property type="term" value="F:inositol 2-dehydrogenase (NAD+) activity"/>
    <property type="evidence" value="ECO:0007669"/>
    <property type="project" value="UniProtKB-EC"/>
</dbReference>
<keyword evidence="3" id="KW-0560">Oxidoreductase</keyword>
<dbReference type="Proteomes" id="UP000247459">
    <property type="component" value="Unassembled WGS sequence"/>
</dbReference>
<evidence type="ECO:0000259" key="1">
    <source>
        <dbReference type="Pfam" id="PF01408"/>
    </source>
</evidence>
<dbReference type="InterPro" id="IPR055170">
    <property type="entry name" value="GFO_IDH_MocA-like_dom"/>
</dbReference>
<protein>
    <submittedName>
        <fullName evidence="3">Oxidoreductase domain-containing protein</fullName>
        <ecNumber evidence="3">1.1.1.18</ecNumber>
    </submittedName>
</protein>
<dbReference type="SUPFAM" id="SSF51735">
    <property type="entry name" value="NAD(P)-binding Rossmann-fold domains"/>
    <property type="match status" value="1"/>
</dbReference>
<evidence type="ECO:0000259" key="2">
    <source>
        <dbReference type="Pfam" id="PF22725"/>
    </source>
</evidence>